<evidence type="ECO:0000313" key="1">
    <source>
        <dbReference type="EMBL" id="CAG86627.1"/>
    </source>
</evidence>
<dbReference type="OrthoDB" id="3556330at2759"/>
<dbReference type="InParanoid" id="Q6BTG2"/>
<keyword evidence="2" id="KW-1185">Reference proteome</keyword>
<dbReference type="VEuPathDB" id="FungiDB:DEHA2D00858g"/>
<dbReference type="GeneID" id="2901187"/>
<dbReference type="Proteomes" id="UP000000599">
    <property type="component" value="Chromosome D"/>
</dbReference>
<dbReference type="HOGENOM" id="CLU_2739964_0_0_1"/>
<organism evidence="1 2">
    <name type="scientific">Debaryomyces hansenii (strain ATCC 36239 / CBS 767 / BCRC 21394 / JCM 1990 / NBRC 0083 / IGC 2968)</name>
    <name type="common">Yeast</name>
    <name type="synonym">Torulaspora hansenii</name>
    <dbReference type="NCBI Taxonomy" id="284592"/>
    <lineage>
        <taxon>Eukaryota</taxon>
        <taxon>Fungi</taxon>
        <taxon>Dikarya</taxon>
        <taxon>Ascomycota</taxon>
        <taxon>Saccharomycotina</taxon>
        <taxon>Pichiomycetes</taxon>
        <taxon>Debaryomycetaceae</taxon>
        <taxon>Debaryomyces</taxon>
    </lineage>
</organism>
<evidence type="ECO:0000313" key="2">
    <source>
        <dbReference type="Proteomes" id="UP000000599"/>
    </source>
</evidence>
<protein>
    <submittedName>
        <fullName evidence="1">DEHA2D00858p</fullName>
    </submittedName>
</protein>
<dbReference type="RefSeq" id="XP_458507.1">
    <property type="nucleotide sequence ID" value="XM_458507.1"/>
</dbReference>
<sequence length="71" mass="8062">MLQHVQIFQPLNLGKVVFDEMSRRLYGFFEFGSFYSDTVTDALRFTDLLVVSPTGPGKSNAYKILMKGIEP</sequence>
<dbReference type="EMBL" id="CR382136">
    <property type="protein sequence ID" value="CAG86627.1"/>
    <property type="molecule type" value="Genomic_DNA"/>
</dbReference>
<accession>Q6BTG2</accession>
<reference evidence="1 2" key="1">
    <citation type="journal article" date="2004" name="Nature">
        <title>Genome evolution in yeasts.</title>
        <authorList>
            <consortium name="Genolevures"/>
            <person name="Dujon B."/>
            <person name="Sherman D."/>
            <person name="Fischer G."/>
            <person name="Durrens P."/>
            <person name="Casaregola S."/>
            <person name="Lafontaine I."/>
            <person name="de Montigny J."/>
            <person name="Marck C."/>
            <person name="Neuveglise C."/>
            <person name="Talla E."/>
            <person name="Goffard N."/>
            <person name="Frangeul L."/>
            <person name="Aigle M."/>
            <person name="Anthouard V."/>
            <person name="Babour A."/>
            <person name="Barbe V."/>
            <person name="Barnay S."/>
            <person name="Blanchin S."/>
            <person name="Beckerich J.M."/>
            <person name="Beyne E."/>
            <person name="Bleykasten C."/>
            <person name="Boisrame A."/>
            <person name="Boyer J."/>
            <person name="Cattolico L."/>
            <person name="Confanioleri F."/>
            <person name="de Daruvar A."/>
            <person name="Despons L."/>
            <person name="Fabre E."/>
            <person name="Fairhead C."/>
            <person name="Ferry-Dumazet H."/>
            <person name="Groppi A."/>
            <person name="Hantraye F."/>
            <person name="Hennequin C."/>
            <person name="Jauniaux N."/>
            <person name="Joyet P."/>
            <person name="Kachouri R."/>
            <person name="Kerrest A."/>
            <person name="Koszul R."/>
            <person name="Lemaire M."/>
            <person name="Lesur I."/>
            <person name="Ma L."/>
            <person name="Muller H."/>
            <person name="Nicaud J.M."/>
            <person name="Nikolski M."/>
            <person name="Oztas S."/>
            <person name="Ozier-Kalogeropoulos O."/>
            <person name="Pellenz S."/>
            <person name="Potier S."/>
            <person name="Richard G.F."/>
            <person name="Straub M.L."/>
            <person name="Suleau A."/>
            <person name="Swennene D."/>
            <person name="Tekaia F."/>
            <person name="Wesolowski-Louvel M."/>
            <person name="Westhof E."/>
            <person name="Wirth B."/>
            <person name="Zeniou-Meyer M."/>
            <person name="Zivanovic I."/>
            <person name="Bolotin-Fukuhara M."/>
            <person name="Thierry A."/>
            <person name="Bouchier C."/>
            <person name="Caudron B."/>
            <person name="Scarpelli C."/>
            <person name="Gaillardin C."/>
            <person name="Weissenbach J."/>
            <person name="Wincker P."/>
            <person name="Souciet J.L."/>
        </authorList>
    </citation>
    <scope>NUCLEOTIDE SEQUENCE [LARGE SCALE GENOMIC DNA]</scope>
    <source>
        <strain evidence="2">ATCC 36239 / CBS 767 / BCRC 21394 / JCM 1990 / NBRC 0083 / IGC 2968</strain>
    </source>
</reference>
<dbReference type="AlphaFoldDB" id="Q6BTG2"/>
<dbReference type="KEGG" id="dha:DEHA2D00858g"/>
<name>Q6BTG2_DEBHA</name>
<proteinExistence type="predicted"/>
<gene>
    <name evidence="1" type="ordered locus">DEHA2D00858g</name>
</gene>